<feature type="transmembrane region" description="Helical" evidence="1">
    <location>
        <begin position="104"/>
        <end position="123"/>
    </location>
</feature>
<comment type="caution">
    <text evidence="2">The sequence shown here is derived from an EMBL/GenBank/DDBJ whole genome shotgun (WGS) entry which is preliminary data.</text>
</comment>
<sequence length="135" mass="14851">MSNELGKKEKKFLVKFMLHIAMFLAVLALSVLLNETNDLSIYSTGFLAMTPVIPVIFLLQLVVKHYRSLDEYIQRVMGESLLWAVGVVGCAAMAYGLLSEMVEVPSISLAFMLPAIAVIFGVAQSIKLASDTHEE</sequence>
<feature type="transmembrane region" description="Helical" evidence="1">
    <location>
        <begin position="39"/>
        <end position="59"/>
    </location>
</feature>
<keyword evidence="3" id="KW-1185">Reference proteome</keyword>
<evidence type="ECO:0000256" key="1">
    <source>
        <dbReference type="SAM" id="Phobius"/>
    </source>
</evidence>
<feature type="transmembrane region" description="Helical" evidence="1">
    <location>
        <begin position="80"/>
        <end position="98"/>
    </location>
</feature>
<proteinExistence type="predicted"/>
<feature type="transmembrane region" description="Helical" evidence="1">
    <location>
        <begin position="12"/>
        <end position="33"/>
    </location>
</feature>
<name>A0AAW8R2N1_9ALTE</name>
<reference evidence="2 3" key="1">
    <citation type="submission" date="2023-09" db="EMBL/GenBank/DDBJ databases">
        <authorList>
            <person name="Rey-Velasco X."/>
        </authorList>
    </citation>
    <scope>NUCLEOTIDE SEQUENCE [LARGE SCALE GENOMIC DNA]</scope>
    <source>
        <strain evidence="2 3">W409</strain>
    </source>
</reference>
<evidence type="ECO:0000313" key="3">
    <source>
        <dbReference type="Proteomes" id="UP001249020"/>
    </source>
</evidence>
<dbReference type="RefSeq" id="WP_311362452.1">
    <property type="nucleotide sequence ID" value="NZ_JAVRIE010000006.1"/>
</dbReference>
<dbReference type="EMBL" id="JAVRIE010000006">
    <property type="protein sequence ID" value="MDT0583683.1"/>
    <property type="molecule type" value="Genomic_DNA"/>
</dbReference>
<keyword evidence="1" id="KW-1133">Transmembrane helix</keyword>
<dbReference type="Proteomes" id="UP001249020">
    <property type="component" value="Unassembled WGS sequence"/>
</dbReference>
<evidence type="ECO:0000313" key="2">
    <source>
        <dbReference type="EMBL" id="MDT0583683.1"/>
    </source>
</evidence>
<keyword evidence="1" id="KW-0472">Membrane</keyword>
<organism evidence="2 3">
    <name type="scientific">Brumicola blandensis</name>
    <dbReference type="NCBI Taxonomy" id="3075611"/>
    <lineage>
        <taxon>Bacteria</taxon>
        <taxon>Pseudomonadati</taxon>
        <taxon>Pseudomonadota</taxon>
        <taxon>Gammaproteobacteria</taxon>
        <taxon>Alteromonadales</taxon>
        <taxon>Alteromonadaceae</taxon>
        <taxon>Brumicola</taxon>
    </lineage>
</organism>
<accession>A0AAW8R2N1</accession>
<protein>
    <submittedName>
        <fullName evidence="2">Uncharacterized protein</fullName>
    </submittedName>
</protein>
<dbReference type="AlphaFoldDB" id="A0AAW8R2N1"/>
<keyword evidence="1" id="KW-0812">Transmembrane</keyword>
<gene>
    <name evidence="2" type="ORF">RM544_14130</name>
</gene>